<sequence length="615" mass="66967">MAGGQEPVLPEGRYFMVLWGIAENFGGMTSMSLHRAGAFRRHGGRSAGILTFEPKPSYGSLLERVRSQGKIDPAVAVLNVFAHYRQAALENRPGAPAPSAVPADEGAVGVPQVVFDPEGRIFMRTLLRPDGETVACRVCYREDGSEFFRDESPLDGTGRSLGRYLTLLDRHGRTVGHWRSAGDFYRHWLKEVAGRERTVFVVDSAAAAGVVGPLQSDRILKFVVVHNSHIADGGDPFQGKLAPARKGVFEASWAWDGLVFLTRRQQADYERRFGTAGNLFTVSNPKARAASLPPFEAREPNRGVMAVRLEPQKNLAEAVAVMAEVHRRLPAAVLDIYGTGSQRDELQTMIDDAGLAGVVRLRGHVPNAAEQFETARFSLLTSVFEGQPLALMESLGRGCPPVSYDIRYGPDDVIEDGRNGFLVEPGDRDAAAERVARLCTDEALARTLGRAAWESSARFSDAAVTAQWAQVIKQGWRQVPGRLEVPGLDFALADLTFHADGGLRLRGDLTWQPGAGPAAEQFLAANLVIGRRTSGPPAFLPAEVLQRQPGRMRIQAGAGSAELARGVSDENGELDFFLQVHGRNVLRTFRIGYPGPSPSWRPYATLYGSLSLKHT</sequence>
<dbReference type="Pfam" id="PF00534">
    <property type="entry name" value="Glycos_transf_1"/>
    <property type="match status" value="1"/>
</dbReference>
<comment type="caution">
    <text evidence="3">The sequence shown here is derived from an EMBL/GenBank/DDBJ whole genome shotgun (WGS) entry which is preliminary data.</text>
</comment>
<keyword evidence="4" id="KW-1185">Reference proteome</keyword>
<evidence type="ECO:0000313" key="4">
    <source>
        <dbReference type="Proteomes" id="UP000523795"/>
    </source>
</evidence>
<name>A0ABX1JNE0_9MICC</name>
<keyword evidence="1" id="KW-0808">Transferase</keyword>
<gene>
    <name evidence="3" type="ORF">HER39_01820</name>
</gene>
<dbReference type="EMBL" id="JAAZSR010000012">
    <property type="protein sequence ID" value="NKX49337.1"/>
    <property type="molecule type" value="Genomic_DNA"/>
</dbReference>
<dbReference type="PANTHER" id="PTHR12526">
    <property type="entry name" value="GLYCOSYLTRANSFERASE"/>
    <property type="match status" value="1"/>
</dbReference>
<dbReference type="PANTHER" id="PTHR12526:SF630">
    <property type="entry name" value="GLYCOSYLTRANSFERASE"/>
    <property type="match status" value="1"/>
</dbReference>
<organism evidence="3 4">
    <name type="scientific">Arthrobacter deserti</name>
    <dbReference type="NCBI Taxonomy" id="1742687"/>
    <lineage>
        <taxon>Bacteria</taxon>
        <taxon>Bacillati</taxon>
        <taxon>Actinomycetota</taxon>
        <taxon>Actinomycetes</taxon>
        <taxon>Micrococcales</taxon>
        <taxon>Micrococcaceae</taxon>
        <taxon>Arthrobacter</taxon>
    </lineage>
</organism>
<proteinExistence type="predicted"/>
<dbReference type="InterPro" id="IPR001296">
    <property type="entry name" value="Glyco_trans_1"/>
</dbReference>
<dbReference type="SUPFAM" id="SSF53756">
    <property type="entry name" value="UDP-Glycosyltransferase/glycogen phosphorylase"/>
    <property type="match status" value="1"/>
</dbReference>
<dbReference type="Proteomes" id="UP000523795">
    <property type="component" value="Unassembled WGS sequence"/>
</dbReference>
<reference evidence="3 4" key="1">
    <citation type="submission" date="2020-04" db="EMBL/GenBank/DDBJ databases">
        <authorList>
            <person name="Liu S."/>
        </authorList>
    </citation>
    <scope>NUCLEOTIDE SEQUENCE [LARGE SCALE GENOMIC DNA]</scope>
    <source>
        <strain evidence="3 4">CGMCC 1.15091</strain>
    </source>
</reference>
<feature type="domain" description="Glycosyl transferase family 1" evidence="2">
    <location>
        <begin position="301"/>
        <end position="452"/>
    </location>
</feature>
<protein>
    <submittedName>
        <fullName evidence="3">Glycosyltransferase</fullName>
    </submittedName>
</protein>
<accession>A0ABX1JNE0</accession>
<evidence type="ECO:0000256" key="1">
    <source>
        <dbReference type="ARBA" id="ARBA00022679"/>
    </source>
</evidence>
<dbReference type="Gene3D" id="3.40.50.2000">
    <property type="entry name" value="Glycogen Phosphorylase B"/>
    <property type="match status" value="3"/>
</dbReference>
<evidence type="ECO:0000259" key="2">
    <source>
        <dbReference type="Pfam" id="PF00534"/>
    </source>
</evidence>
<evidence type="ECO:0000313" key="3">
    <source>
        <dbReference type="EMBL" id="NKX49337.1"/>
    </source>
</evidence>